<reference evidence="14" key="2">
    <citation type="journal article" date="2021" name="J Anim Sci Technol">
        <title>Complete genome sequence of Paenibacillus konkukensis sp. nov. SK3146 as a potential probiotic strain.</title>
        <authorList>
            <person name="Jung H.I."/>
            <person name="Park S."/>
            <person name="Niu K.M."/>
            <person name="Lee S.W."/>
            <person name="Kothari D."/>
            <person name="Yi K.J."/>
            <person name="Kim S.K."/>
        </authorList>
    </citation>
    <scope>NUCLEOTIDE SEQUENCE</scope>
    <source>
        <strain evidence="14">SK3146</strain>
    </source>
</reference>
<evidence type="ECO:0000256" key="5">
    <source>
        <dbReference type="ARBA" id="ARBA00022519"/>
    </source>
</evidence>
<keyword evidence="11 12" id="KW-0472">Membrane</keyword>
<feature type="transmembrane region" description="Helical" evidence="12">
    <location>
        <begin position="100"/>
        <end position="119"/>
    </location>
</feature>
<proteinExistence type="inferred from homology"/>
<evidence type="ECO:0000313" key="14">
    <source>
        <dbReference type="EMBL" id="UQZ83883.1"/>
    </source>
</evidence>
<evidence type="ECO:0000256" key="12">
    <source>
        <dbReference type="SAM" id="Phobius"/>
    </source>
</evidence>
<evidence type="ECO:0000256" key="3">
    <source>
        <dbReference type="ARBA" id="ARBA00022475"/>
    </source>
</evidence>
<keyword evidence="15" id="KW-1185">Reference proteome</keyword>
<dbReference type="InterPro" id="IPR000620">
    <property type="entry name" value="EamA_dom"/>
</dbReference>
<dbReference type="SUPFAM" id="SSF103481">
    <property type="entry name" value="Multidrug resistance efflux transporter EmrE"/>
    <property type="match status" value="1"/>
</dbReference>
<evidence type="ECO:0000256" key="11">
    <source>
        <dbReference type="ARBA" id="ARBA00023136"/>
    </source>
</evidence>
<evidence type="ECO:0000256" key="2">
    <source>
        <dbReference type="ARBA" id="ARBA00007362"/>
    </source>
</evidence>
<keyword evidence="3" id="KW-1003">Cell membrane</keyword>
<protein>
    <submittedName>
        <fullName evidence="14">4-amino-4-deoxy-L-arabinose-phosphoundecaprenol flippase subunit ArnF</fullName>
    </submittedName>
</protein>
<keyword evidence="9 12" id="KW-1133">Transmembrane helix</keyword>
<keyword evidence="7 12" id="KW-0812">Transmembrane</keyword>
<keyword evidence="6" id="KW-0441">Lipid A biosynthesis</keyword>
<evidence type="ECO:0000256" key="9">
    <source>
        <dbReference type="ARBA" id="ARBA00022989"/>
    </source>
</evidence>
<accession>A0ABY4RP28</accession>
<keyword evidence="10" id="KW-0443">Lipid metabolism</keyword>
<feature type="transmembrane region" description="Helical" evidence="12">
    <location>
        <begin position="43"/>
        <end position="67"/>
    </location>
</feature>
<dbReference type="InterPro" id="IPR037185">
    <property type="entry name" value="EmrE-like"/>
</dbReference>
<dbReference type="PANTHER" id="PTHR30561:SF9">
    <property type="entry name" value="4-AMINO-4-DEOXY-L-ARABINOSE-PHOSPHOUNDECAPRENOL FLIPPASE SUBUNIT ARNF-RELATED"/>
    <property type="match status" value="1"/>
</dbReference>
<evidence type="ECO:0000256" key="8">
    <source>
        <dbReference type="ARBA" id="ARBA00022985"/>
    </source>
</evidence>
<keyword evidence="5" id="KW-0997">Cell inner membrane</keyword>
<reference evidence="14" key="1">
    <citation type="submission" date="2018-02" db="EMBL/GenBank/DDBJ databases">
        <authorList>
            <person name="Kim S.-K."/>
            <person name="Jung H.-I."/>
            <person name="Lee S.-W."/>
        </authorList>
    </citation>
    <scope>NUCLEOTIDE SEQUENCE</scope>
    <source>
        <strain evidence="14">SK3146</strain>
    </source>
</reference>
<dbReference type="Gene3D" id="1.10.3730.20">
    <property type="match status" value="1"/>
</dbReference>
<evidence type="ECO:0000256" key="10">
    <source>
        <dbReference type="ARBA" id="ARBA00023098"/>
    </source>
</evidence>
<comment type="similarity">
    <text evidence="2">Belongs to the EamA transporter family.</text>
</comment>
<dbReference type="InterPro" id="IPR000390">
    <property type="entry name" value="Small_drug/metabolite_transptr"/>
</dbReference>
<keyword evidence="4" id="KW-0444">Lipid biosynthesis</keyword>
<evidence type="ECO:0000256" key="4">
    <source>
        <dbReference type="ARBA" id="ARBA00022516"/>
    </source>
</evidence>
<dbReference type="Pfam" id="PF00892">
    <property type="entry name" value="EamA"/>
    <property type="match status" value="1"/>
</dbReference>
<gene>
    <name evidence="14" type="ORF">SK3146_03090</name>
</gene>
<comment type="subcellular location">
    <subcellularLocation>
        <location evidence="1">Cell membrane</location>
        <topology evidence="1">Multi-pass membrane protein</topology>
    </subcellularLocation>
</comment>
<evidence type="ECO:0000313" key="15">
    <source>
        <dbReference type="Proteomes" id="UP001057134"/>
    </source>
</evidence>
<evidence type="ECO:0000256" key="6">
    <source>
        <dbReference type="ARBA" id="ARBA00022556"/>
    </source>
</evidence>
<name>A0ABY4RP28_9BACL</name>
<evidence type="ECO:0000256" key="7">
    <source>
        <dbReference type="ARBA" id="ARBA00022692"/>
    </source>
</evidence>
<dbReference type="PANTHER" id="PTHR30561">
    <property type="entry name" value="SMR FAMILY PROTON-DEPENDENT DRUG EFFLUX TRANSPORTER SUGE"/>
    <property type="match status" value="1"/>
</dbReference>
<organism evidence="14 15">
    <name type="scientific">Paenibacillus konkukensis</name>
    <dbReference type="NCBI Taxonomy" id="2020716"/>
    <lineage>
        <taxon>Bacteria</taxon>
        <taxon>Bacillati</taxon>
        <taxon>Bacillota</taxon>
        <taxon>Bacilli</taxon>
        <taxon>Bacillales</taxon>
        <taxon>Paenibacillaceae</taxon>
        <taxon>Paenibacillus</taxon>
    </lineage>
</organism>
<feature type="transmembrane region" description="Helical" evidence="12">
    <location>
        <begin position="74"/>
        <end position="94"/>
    </location>
</feature>
<evidence type="ECO:0000259" key="13">
    <source>
        <dbReference type="Pfam" id="PF00892"/>
    </source>
</evidence>
<evidence type="ECO:0000256" key="1">
    <source>
        <dbReference type="ARBA" id="ARBA00004651"/>
    </source>
</evidence>
<sequence>MFLKMLLLVAASCSLNATGNTLWKLEFSKKPLDFSSFSTLLSTFWSWKILLGMLSYFCSMLLFFYLLSKFKLSLIIPLTSLTYILNLGAAFFLFKEKISMLQLLGTLIIIAGILVLMRANPVES</sequence>
<feature type="domain" description="EamA" evidence="13">
    <location>
        <begin position="44"/>
        <end position="117"/>
    </location>
</feature>
<dbReference type="EMBL" id="CP027059">
    <property type="protein sequence ID" value="UQZ83883.1"/>
    <property type="molecule type" value="Genomic_DNA"/>
</dbReference>
<keyword evidence="8" id="KW-0448">Lipopolysaccharide biosynthesis</keyword>
<dbReference type="Proteomes" id="UP001057134">
    <property type="component" value="Chromosome"/>
</dbReference>